<accession>A0A3M0BIB9</accession>
<dbReference type="GO" id="GO:0060090">
    <property type="term" value="F:molecular adaptor activity"/>
    <property type="evidence" value="ECO:0007669"/>
    <property type="project" value="InterPro"/>
</dbReference>
<evidence type="ECO:0000313" key="3">
    <source>
        <dbReference type="Proteomes" id="UP000280842"/>
    </source>
</evidence>
<dbReference type="OrthoDB" id="513103at2"/>
<gene>
    <name evidence="2" type="ORF">CLV39_1080</name>
</gene>
<dbReference type="Proteomes" id="UP000280842">
    <property type="component" value="Unassembled WGS sequence"/>
</dbReference>
<dbReference type="Gene3D" id="3.30.450.30">
    <property type="entry name" value="Dynein light chain 2a, cytoplasmic"/>
    <property type="match status" value="1"/>
</dbReference>
<dbReference type="EMBL" id="REFO01000012">
    <property type="protein sequence ID" value="RMA96069.1"/>
    <property type="molecule type" value="Genomic_DNA"/>
</dbReference>
<protein>
    <recommendedName>
        <fullName evidence="1">Roadblock/LAMTOR2 domain-containing protein</fullName>
    </recommendedName>
</protein>
<evidence type="ECO:0000259" key="1">
    <source>
        <dbReference type="SMART" id="SM00960"/>
    </source>
</evidence>
<dbReference type="InterPro" id="IPR004942">
    <property type="entry name" value="Roadblock/LAMTOR2_dom"/>
</dbReference>
<name>A0A3M0BIB9_9AQUI</name>
<organism evidence="2 3">
    <name type="scientific">Hydrogenothermus marinus</name>
    <dbReference type="NCBI Taxonomy" id="133270"/>
    <lineage>
        <taxon>Bacteria</taxon>
        <taxon>Pseudomonadati</taxon>
        <taxon>Aquificota</taxon>
        <taxon>Aquificia</taxon>
        <taxon>Aquificales</taxon>
        <taxon>Hydrogenothermaceae</taxon>
        <taxon>Hydrogenothermus</taxon>
    </lineage>
</organism>
<dbReference type="InterPro" id="IPR037587">
    <property type="entry name" value="LAMTOR2-like"/>
</dbReference>
<comment type="caution">
    <text evidence="2">The sequence shown here is derived from an EMBL/GenBank/DDBJ whole genome shotgun (WGS) entry which is preliminary data.</text>
</comment>
<keyword evidence="3" id="KW-1185">Reference proteome</keyword>
<dbReference type="GO" id="GO:0005085">
    <property type="term" value="F:guanyl-nucleotide exchange factor activity"/>
    <property type="evidence" value="ECO:0007669"/>
    <property type="project" value="InterPro"/>
</dbReference>
<dbReference type="PANTHER" id="PTHR13323">
    <property type="entry name" value="LATE ENDOSOMAL/LYSOSOMAL MP1 INTERACTING PROTEIN"/>
    <property type="match status" value="1"/>
</dbReference>
<proteinExistence type="predicted"/>
<dbReference type="RefSeq" id="WP_121923205.1">
    <property type="nucleotide sequence ID" value="NZ_REFO01000012.1"/>
</dbReference>
<evidence type="ECO:0000313" key="2">
    <source>
        <dbReference type="EMBL" id="RMA96069.1"/>
    </source>
</evidence>
<reference evidence="2 3" key="1">
    <citation type="submission" date="2018-10" db="EMBL/GenBank/DDBJ databases">
        <title>Genomic Encyclopedia of Archaeal and Bacterial Type Strains, Phase II (KMG-II): from individual species to whole genera.</title>
        <authorList>
            <person name="Goeker M."/>
        </authorList>
    </citation>
    <scope>NUCLEOTIDE SEQUENCE [LARGE SCALE GENOMIC DNA]</scope>
    <source>
        <strain evidence="2 3">VM1</strain>
    </source>
</reference>
<dbReference type="GO" id="GO:0032008">
    <property type="term" value="P:positive regulation of TOR signaling"/>
    <property type="evidence" value="ECO:0007669"/>
    <property type="project" value="InterPro"/>
</dbReference>
<sequence length="119" mass="12702">MSINFEDILKDLVRDTGAEGAILVSPDGLTIASILPPDVEEDRVAAMGAAILSLGERVATELNKGELEQLYVKGTKGYVIFTGVKDFAVLGILAPPTVKLGLLLIEIKRAIKKLEEIIG</sequence>
<dbReference type="Pfam" id="PF03259">
    <property type="entry name" value="Robl_LC7"/>
    <property type="match status" value="1"/>
</dbReference>
<dbReference type="SMART" id="SM00960">
    <property type="entry name" value="Robl_LC7"/>
    <property type="match status" value="1"/>
</dbReference>
<dbReference type="AlphaFoldDB" id="A0A3M0BIB9"/>
<dbReference type="SUPFAM" id="SSF103196">
    <property type="entry name" value="Roadblock/LC7 domain"/>
    <property type="match status" value="1"/>
</dbReference>
<feature type="domain" description="Roadblock/LAMTOR2" evidence="1">
    <location>
        <begin position="5"/>
        <end position="94"/>
    </location>
</feature>